<dbReference type="Pfam" id="PF13490">
    <property type="entry name" value="zf-HC2"/>
    <property type="match status" value="1"/>
</dbReference>
<protein>
    <recommendedName>
        <fullName evidence="1">Putative zinc-finger domain-containing protein</fullName>
    </recommendedName>
</protein>
<accession>A0A5B9W591</accession>
<dbReference type="EMBL" id="CP042997">
    <property type="protein sequence ID" value="QEH35345.1"/>
    <property type="molecule type" value="Genomic_DNA"/>
</dbReference>
<dbReference type="Gene3D" id="1.10.10.1320">
    <property type="entry name" value="Anti-sigma factor, zinc-finger domain"/>
    <property type="match status" value="1"/>
</dbReference>
<feature type="domain" description="Putative zinc-finger" evidence="1">
    <location>
        <begin position="21"/>
        <end position="55"/>
    </location>
</feature>
<dbReference type="InterPro" id="IPR027383">
    <property type="entry name" value="Znf_put"/>
</dbReference>
<reference evidence="2 3" key="1">
    <citation type="submission" date="2019-08" db="EMBL/GenBank/DDBJ databases">
        <title>Deep-cultivation of Planctomycetes and their phenomic and genomic characterization uncovers novel biology.</title>
        <authorList>
            <person name="Wiegand S."/>
            <person name="Jogler M."/>
            <person name="Boedeker C."/>
            <person name="Pinto D."/>
            <person name="Vollmers J."/>
            <person name="Rivas-Marin E."/>
            <person name="Kohn T."/>
            <person name="Peeters S.H."/>
            <person name="Heuer A."/>
            <person name="Rast P."/>
            <person name="Oberbeckmann S."/>
            <person name="Bunk B."/>
            <person name="Jeske O."/>
            <person name="Meyerdierks A."/>
            <person name="Storesund J.E."/>
            <person name="Kallscheuer N."/>
            <person name="Luecker S."/>
            <person name="Lage O.M."/>
            <person name="Pohl T."/>
            <person name="Merkel B.J."/>
            <person name="Hornburger P."/>
            <person name="Mueller R.-W."/>
            <person name="Bruemmer F."/>
            <person name="Labrenz M."/>
            <person name="Spormann A.M."/>
            <person name="Op den Camp H."/>
            <person name="Overmann J."/>
            <person name="Amann R."/>
            <person name="Jetten M.S.M."/>
            <person name="Mascher T."/>
            <person name="Medema M.H."/>
            <person name="Devos D.P."/>
            <person name="Kaster A.-K."/>
            <person name="Ovreas L."/>
            <person name="Rohde M."/>
            <person name="Galperin M.Y."/>
            <person name="Jogler C."/>
        </authorList>
    </citation>
    <scope>NUCLEOTIDE SEQUENCE [LARGE SCALE GENOMIC DNA]</scope>
    <source>
        <strain evidence="2 3">OJF2</strain>
    </source>
</reference>
<sequence length="114" mass="12082">MTRRGHRRRRGGILSILTLRCADASELISERLDGPLPLADRLAAGGHLLVCAACRRFARQVRFLHEACARRPAPGPDLDAEAPDVLSADARARILDALRDAQGGGPDGAGATPP</sequence>
<dbReference type="InterPro" id="IPR041916">
    <property type="entry name" value="Anti_sigma_zinc_sf"/>
</dbReference>
<name>A0A5B9W591_9BACT</name>
<dbReference type="AlphaFoldDB" id="A0A5B9W591"/>
<keyword evidence="3" id="KW-1185">Reference proteome</keyword>
<evidence type="ECO:0000313" key="2">
    <source>
        <dbReference type="EMBL" id="QEH35345.1"/>
    </source>
</evidence>
<proteinExistence type="predicted"/>
<gene>
    <name evidence="2" type="ORF">OJF2_38960</name>
</gene>
<evidence type="ECO:0000313" key="3">
    <source>
        <dbReference type="Proteomes" id="UP000324233"/>
    </source>
</evidence>
<dbReference type="RefSeq" id="WP_168221913.1">
    <property type="nucleotide sequence ID" value="NZ_CP042997.1"/>
</dbReference>
<dbReference type="KEGG" id="agv:OJF2_38960"/>
<organism evidence="2 3">
    <name type="scientific">Aquisphaera giovannonii</name>
    <dbReference type="NCBI Taxonomy" id="406548"/>
    <lineage>
        <taxon>Bacteria</taxon>
        <taxon>Pseudomonadati</taxon>
        <taxon>Planctomycetota</taxon>
        <taxon>Planctomycetia</taxon>
        <taxon>Isosphaerales</taxon>
        <taxon>Isosphaeraceae</taxon>
        <taxon>Aquisphaera</taxon>
    </lineage>
</organism>
<evidence type="ECO:0000259" key="1">
    <source>
        <dbReference type="Pfam" id="PF13490"/>
    </source>
</evidence>
<dbReference type="Proteomes" id="UP000324233">
    <property type="component" value="Chromosome"/>
</dbReference>